<dbReference type="RefSeq" id="XP_014153733.1">
    <property type="nucleotide sequence ID" value="XM_014298258.1"/>
</dbReference>
<sequence>MLNSEVPDTESEADSFVFAEYEDSTDLRQYTHLGRPGGYSRSPNITAGVDDGVSSDRNVSSCAGCGEGLKLDVSPHWMCMSPESTQRLRNRALDLPQFRDLVYNPWADTSEEGVLKIDVEPPATSLLKPQVHWQQDVKHAGTVPEGSLSMHVIAPAVLHQNVHMTFRLRNQNDLNASLRICDTFGSGFDLTLKSTTCLDNGESTNVALGDFHRRQNRYTAAIESSKNGPVLEGSITHYNNKGIVVGMSLRLTPQPNTTVAHAGCRTTLFRGVHVTAHARKTIDWGSTTATTNKGLMTHPRVEVGAEWMSALERKIGSFTKGHIGGVVDAEEGSQIAVNAIHFFRTGLGVRGRIVSDLSYSSIYMTLGVACQVRRGLDVTWDATLNALAMTQDMSRMSLGIRMYS</sequence>
<name>A0A0L0FTD9_9EUKA</name>
<protein>
    <submittedName>
        <fullName evidence="1">Uncharacterized protein</fullName>
    </submittedName>
</protein>
<organism evidence="1 2">
    <name type="scientific">Sphaeroforma arctica JP610</name>
    <dbReference type="NCBI Taxonomy" id="667725"/>
    <lineage>
        <taxon>Eukaryota</taxon>
        <taxon>Ichthyosporea</taxon>
        <taxon>Ichthyophonida</taxon>
        <taxon>Sphaeroforma</taxon>
    </lineage>
</organism>
<keyword evidence="2" id="KW-1185">Reference proteome</keyword>
<dbReference type="Proteomes" id="UP000054560">
    <property type="component" value="Unassembled WGS sequence"/>
</dbReference>
<dbReference type="EMBL" id="KQ242237">
    <property type="protein sequence ID" value="KNC79831.1"/>
    <property type="molecule type" value="Genomic_DNA"/>
</dbReference>
<gene>
    <name evidence="1" type="ORF">SARC_07791</name>
</gene>
<dbReference type="InterPro" id="IPR023614">
    <property type="entry name" value="Porin_dom_sf"/>
</dbReference>
<accession>A0A0L0FTD9</accession>
<proteinExistence type="predicted"/>
<evidence type="ECO:0000313" key="2">
    <source>
        <dbReference type="Proteomes" id="UP000054560"/>
    </source>
</evidence>
<reference evidence="1 2" key="1">
    <citation type="submission" date="2011-02" db="EMBL/GenBank/DDBJ databases">
        <title>The Genome Sequence of Sphaeroforma arctica JP610.</title>
        <authorList>
            <consortium name="The Broad Institute Genome Sequencing Platform"/>
            <person name="Russ C."/>
            <person name="Cuomo C."/>
            <person name="Young S.K."/>
            <person name="Zeng Q."/>
            <person name="Gargeya S."/>
            <person name="Alvarado L."/>
            <person name="Berlin A."/>
            <person name="Chapman S.B."/>
            <person name="Chen Z."/>
            <person name="Freedman E."/>
            <person name="Gellesch M."/>
            <person name="Goldberg J."/>
            <person name="Griggs A."/>
            <person name="Gujja S."/>
            <person name="Heilman E."/>
            <person name="Heiman D."/>
            <person name="Howarth C."/>
            <person name="Mehta T."/>
            <person name="Neiman D."/>
            <person name="Pearson M."/>
            <person name="Roberts A."/>
            <person name="Saif S."/>
            <person name="Shea T."/>
            <person name="Shenoy N."/>
            <person name="Sisk P."/>
            <person name="Stolte C."/>
            <person name="Sykes S."/>
            <person name="White J."/>
            <person name="Yandava C."/>
            <person name="Burger G."/>
            <person name="Gray M.W."/>
            <person name="Holland P.W.H."/>
            <person name="King N."/>
            <person name="Lang F.B.F."/>
            <person name="Roger A.J."/>
            <person name="Ruiz-Trillo I."/>
            <person name="Haas B."/>
            <person name="Nusbaum C."/>
            <person name="Birren B."/>
        </authorList>
    </citation>
    <scope>NUCLEOTIDE SEQUENCE [LARGE SCALE GENOMIC DNA]</scope>
    <source>
        <strain evidence="1 2">JP610</strain>
    </source>
</reference>
<evidence type="ECO:0000313" key="1">
    <source>
        <dbReference type="EMBL" id="KNC79831.1"/>
    </source>
</evidence>
<dbReference type="AlphaFoldDB" id="A0A0L0FTD9"/>
<dbReference type="Gene3D" id="2.40.160.10">
    <property type="entry name" value="Porin"/>
    <property type="match status" value="1"/>
</dbReference>
<dbReference type="GeneID" id="25908295"/>